<dbReference type="Proteomes" id="UP000262172">
    <property type="component" value="Unassembled WGS sequence"/>
</dbReference>
<comment type="caution">
    <text evidence="2">The sequence shown here is derived from an EMBL/GenBank/DDBJ whole genome shotgun (WGS) entry which is preliminary data.</text>
</comment>
<organism evidence="2 3">
    <name type="scientific">Microbacterium bovistercoris</name>
    <dbReference type="NCBI Taxonomy" id="2293570"/>
    <lineage>
        <taxon>Bacteria</taxon>
        <taxon>Bacillati</taxon>
        <taxon>Actinomycetota</taxon>
        <taxon>Actinomycetes</taxon>
        <taxon>Micrococcales</taxon>
        <taxon>Microbacteriaceae</taxon>
        <taxon>Microbacterium</taxon>
    </lineage>
</organism>
<evidence type="ECO:0000313" key="2">
    <source>
        <dbReference type="EMBL" id="REJ06594.1"/>
    </source>
</evidence>
<proteinExistence type="predicted"/>
<feature type="signal peptide" evidence="1">
    <location>
        <begin position="1"/>
        <end position="21"/>
    </location>
</feature>
<name>A0A371NVF5_9MICO</name>
<evidence type="ECO:0008006" key="4">
    <source>
        <dbReference type="Google" id="ProtNLM"/>
    </source>
</evidence>
<dbReference type="PROSITE" id="PS51257">
    <property type="entry name" value="PROKAR_LIPOPROTEIN"/>
    <property type="match status" value="1"/>
</dbReference>
<reference evidence="2 3" key="1">
    <citation type="submission" date="2018-08" db="EMBL/GenBank/DDBJ databases">
        <title>Isolation, diversity and antifungal activity of Actinobacteria from cow dung.</title>
        <authorList>
            <person name="Ling L."/>
        </authorList>
    </citation>
    <scope>NUCLEOTIDE SEQUENCE [LARGE SCALE GENOMIC DNA]</scope>
    <source>
        <strain evidence="2 3">NEAU-LLE</strain>
    </source>
</reference>
<keyword evidence="3" id="KW-1185">Reference proteome</keyword>
<gene>
    <name evidence="2" type="ORF">DY023_05685</name>
</gene>
<feature type="chain" id="PRO_5038456476" description="CueP family metal-binding protein" evidence="1">
    <location>
        <begin position="22"/>
        <end position="196"/>
    </location>
</feature>
<dbReference type="EMBL" id="QUAB01000033">
    <property type="protein sequence ID" value="REJ06594.1"/>
    <property type="molecule type" value="Genomic_DNA"/>
</dbReference>
<dbReference type="Pfam" id="PF21172">
    <property type="entry name" value="CueP"/>
    <property type="match status" value="1"/>
</dbReference>
<accession>A0A371NVF5</accession>
<evidence type="ECO:0000256" key="1">
    <source>
        <dbReference type="SAM" id="SignalP"/>
    </source>
</evidence>
<dbReference type="RefSeq" id="WP_116241371.1">
    <property type="nucleotide sequence ID" value="NZ_QUAB01000033.1"/>
</dbReference>
<evidence type="ECO:0000313" key="3">
    <source>
        <dbReference type="Proteomes" id="UP000262172"/>
    </source>
</evidence>
<dbReference type="OrthoDB" id="73040at2"/>
<sequence length="196" mass="20783">MIARRLAPALASAALAALLLAGCSAPVTDTAPDASAASSALLADHDLDGLDARTVVDRLDALPVAERPTDLIAAVRPDRLELSDDAGRTASLPLPEDLFYASVAPYADRTHDCFFHSLTTCLGELRNTDVRVIVTDADGSVVMDEMHTTNDNGFVGLWLPRDIRGTITVEHDGRQAGQQFSTDADAPTCLTTLQLT</sequence>
<dbReference type="Gene3D" id="2.60.40.3700">
    <property type="match status" value="1"/>
</dbReference>
<dbReference type="AlphaFoldDB" id="A0A371NVF5"/>
<protein>
    <recommendedName>
        <fullName evidence="4">CueP family metal-binding protein</fullName>
    </recommendedName>
</protein>
<keyword evidence="1" id="KW-0732">Signal</keyword>
<dbReference type="InterPro" id="IPR047808">
    <property type="entry name" value="CueP-like"/>
</dbReference>
<dbReference type="NCBIfam" id="NF038094">
    <property type="entry name" value="CueP_fam"/>
    <property type="match status" value="1"/>
</dbReference>